<dbReference type="Gene3D" id="2.30.29.30">
    <property type="entry name" value="Pleckstrin-homology domain (PH domain)/Phosphotyrosine-binding domain (PTB)"/>
    <property type="match status" value="1"/>
</dbReference>
<dbReference type="GO" id="GO:0005198">
    <property type="term" value="F:structural molecule activity"/>
    <property type="evidence" value="ECO:0007669"/>
    <property type="project" value="InterPro"/>
</dbReference>
<dbReference type="Pfam" id="PF09379">
    <property type="entry name" value="FERM_N"/>
    <property type="match status" value="1"/>
</dbReference>
<feature type="compositionally biased region" description="Low complexity" evidence="4">
    <location>
        <begin position="8"/>
        <end position="20"/>
    </location>
</feature>
<dbReference type="PROSITE" id="PS50057">
    <property type="entry name" value="FERM_3"/>
    <property type="match status" value="1"/>
</dbReference>
<keyword evidence="2" id="KW-0597">Phosphoprotein</keyword>
<dbReference type="Gene3D" id="3.10.20.90">
    <property type="entry name" value="Phosphatidylinositol 3-kinase Catalytic Subunit, Chain A, domain 1"/>
    <property type="match status" value="1"/>
</dbReference>
<dbReference type="InterPro" id="IPR014352">
    <property type="entry name" value="FERM/acyl-CoA-bd_prot_sf"/>
</dbReference>
<dbReference type="CDD" id="cd14473">
    <property type="entry name" value="FERM_B-lobe"/>
    <property type="match status" value="1"/>
</dbReference>
<dbReference type="PRINTS" id="PR00935">
    <property type="entry name" value="BAND41"/>
</dbReference>
<dbReference type="GO" id="GO:0005856">
    <property type="term" value="C:cytoskeleton"/>
    <property type="evidence" value="ECO:0007669"/>
    <property type="project" value="InterPro"/>
</dbReference>
<dbReference type="InterPro" id="IPR019747">
    <property type="entry name" value="FERM_CS"/>
</dbReference>
<feature type="domain" description="FERM" evidence="5">
    <location>
        <begin position="34"/>
        <end position="316"/>
    </location>
</feature>
<dbReference type="GO" id="GO:0003779">
    <property type="term" value="F:actin binding"/>
    <property type="evidence" value="ECO:0007669"/>
    <property type="project" value="InterPro"/>
</dbReference>
<dbReference type="InterPro" id="IPR019749">
    <property type="entry name" value="Band_41_domain"/>
</dbReference>
<feature type="compositionally biased region" description="Basic and acidic residues" evidence="4">
    <location>
        <begin position="623"/>
        <end position="650"/>
    </location>
</feature>
<feature type="compositionally biased region" description="Polar residues" evidence="4">
    <location>
        <begin position="602"/>
        <end position="612"/>
    </location>
</feature>
<dbReference type="InterPro" id="IPR014847">
    <property type="entry name" value="FA"/>
</dbReference>
<dbReference type="FunFam" id="1.20.80.10:FF:000001">
    <property type="entry name" value="Erythrocyte membrane protein band 4.1"/>
    <property type="match status" value="1"/>
</dbReference>
<dbReference type="SUPFAM" id="SSF47031">
    <property type="entry name" value="Second domain of FERM"/>
    <property type="match status" value="1"/>
</dbReference>
<dbReference type="Gene3D" id="1.20.80.10">
    <property type="match status" value="1"/>
</dbReference>
<reference evidence="6" key="1">
    <citation type="journal article" date="2014" name="Insect Biochem. Mol. Biol.">
        <title>An insight into the sialome of the frog biting fly, Corethrella appendiculata.</title>
        <authorList>
            <person name="Ribeiro J.M.C."/>
            <person name="Chagas A.C."/>
            <person name="Pham V.M."/>
            <person name="Lounibos L.P."/>
            <person name="Calvo E."/>
        </authorList>
    </citation>
    <scope>NUCLEOTIDE SEQUENCE</scope>
    <source>
        <tissue evidence="6">Salivary glands</tissue>
    </source>
</reference>
<feature type="compositionally biased region" description="Basic and acidic residues" evidence="4">
    <location>
        <begin position="527"/>
        <end position="542"/>
    </location>
</feature>
<dbReference type="InterPro" id="IPR008379">
    <property type="entry name" value="Band_4.1_C"/>
</dbReference>
<feature type="region of interest" description="Disordered" evidence="4">
    <location>
        <begin position="341"/>
        <end position="722"/>
    </location>
</feature>
<dbReference type="CDD" id="cd01765">
    <property type="entry name" value="FERM_F0_F1"/>
    <property type="match status" value="1"/>
</dbReference>
<accession>W4VRQ9</accession>
<dbReference type="InterPro" id="IPR018979">
    <property type="entry name" value="FERM_N"/>
</dbReference>
<evidence type="ECO:0000259" key="5">
    <source>
        <dbReference type="PROSITE" id="PS50057"/>
    </source>
</evidence>
<feature type="compositionally biased region" description="Basic and acidic residues" evidence="4">
    <location>
        <begin position="495"/>
        <end position="507"/>
    </location>
</feature>
<dbReference type="Pfam" id="PF00373">
    <property type="entry name" value="FERM_M"/>
    <property type="match status" value="1"/>
</dbReference>
<comment type="subcellular location">
    <subcellularLocation>
        <location evidence="1">Cell junction</location>
    </subcellularLocation>
</comment>
<dbReference type="PANTHER" id="PTHR23280">
    <property type="entry name" value="4.1 G PROTEIN"/>
    <property type="match status" value="1"/>
</dbReference>
<feature type="region of interest" description="Disordered" evidence="4">
    <location>
        <begin position="1"/>
        <end position="30"/>
    </location>
</feature>
<dbReference type="InterPro" id="IPR000299">
    <property type="entry name" value="FERM_domain"/>
</dbReference>
<dbReference type="SMART" id="SM00295">
    <property type="entry name" value="B41"/>
    <property type="match status" value="1"/>
</dbReference>
<evidence type="ECO:0000256" key="3">
    <source>
        <dbReference type="ARBA" id="ARBA00022949"/>
    </source>
</evidence>
<feature type="region of interest" description="Disordered" evidence="4">
    <location>
        <begin position="1509"/>
        <end position="1536"/>
    </location>
</feature>
<sequence>MPGESAKTVSPTEPVATPTTPKKKQTNTSGGKAALAKVTLLDGSVLDVTIYRKATGRDLLNSVCAGLNILEKDYFGLIYSTPNDPRVWLELEKPVGKFFRSDPWNVTFAVKFYPPEPAQLQEDITRYHLCLQVRNDILEERLPSSFVTHALLGSFLVQSELGDYDPIEMKDRAYLKDFKFAPHQTPELEDKVIDLHKTHKGQTPAEAELNYLENAKRLNLYGVDLHPAKDSEGVDIFIGVCASGLLVFKDKLRINRFAWPKILKISYKRSNFYIKLRPGEFEQYESTVGFKLENHRAAKKLWKACVEHHTFFRLMTPEPITNRGIFPRLGSKFRYSGRTHYETRQQPVDRPAPDFKRSLTGKGLSSRSMDALALQKEKEAEKNVNKDANKRHTMSHPPDHIPDLDSPTRGSRSPIKKDKKERKPVGGVSVLPVAGKKDKDGKDGIKETNDVKKDGKDEIVNGNNAAQNDTLNSSTESKSPPGKRRGFLFSSGRKSPKEKAEKVEKLAKAGSKGDSPTKDTVAAAAGDKQKQKDKEKEKDKTKPVAVGVDIKVDEKQQQKPSVTKPYEYQEQDPNTSPTKKNYVKGGFKYDEDPNLRNKTNDEQLSPNSQTRRATGLAFNYAPGEEKNLRESIEKRKSPEELSPKSKEKFLKGGNLSPKSANKFITTDVESEKAKATGKSYSPNSGKPIETPGTPGTYRSLGDQSKPAATEQKPQQQQQQPAGGLVTKIDPNAAFIAGEQFAANVPPAAEPLKKKVKIMVVISKIDPKTKRIVDTSNGTVEHSTGVLDTSTGQIESKYGLIDPKAGTVQNLNPRTGQNEVFQGHTDPKTGHIYLTSGVQDPNNPSKIDDTLGQIISIAPDDQSIVEVTTITSKLDPQTGKVDHVNGDVERTRGILNTKTGIIKTKYGDINTKTGEVKVTDPKTHKIVSKDGKLDKVSGQIQITGVADPKSNKIDPNQAHLVAIGNQIDPVVEVTSVLGKIDKKGVVDPKTISYDKSTGQLDTENGKINTKFGQLDLNKQTLTYVDPKSGKTETKDVKVDPTTGQITLKNQINPKTNKPDKDFGRIISIRIVQNRIDPVSGKQISNIVDKDIKVDPKTNQIWLPDSKDPKSGETIYSTSQVDPKTGYVITIYGYLNPKTNEIEKQTKLDPNLTKVDPTNGQIYSATGQVDEKTGEPLFATSEINDETGEIYTKVGKVDPKTGKLVIIKIFILTKKDERGKPEEVDVNSCDIDPESGKIRSIATKTVYVYKMRDPITGETYKIDSNDPSIAGARTTVTETMTLSGEIDPVTGRIKTEWGNIDPNTGDIDPETAIRDPVTGKLILNYADIEPSHFGKNVTVTKETVPITKQQFYDGIKHLGKKAIRRDSETSDDETVEYDVKELSPTSAAGKQGTPTVVKTTTKQVITKNDDGVTHNVEEEVQNLGTGQIVYSTQEHKADAPTNNATPGAFVSGTAITTRTATTHEDLGTNIKTQQLEEKTVATTTTQHENRQEHKVITQEVKTTATVTSGDQFINRRESVSSTSSGDSGTPIDGPYDQSNVILNKSYTGVQEGSNLPSGPNVEQHHVFLDDDGTAERGEIVSTQTVSSKTRTVETITYKTERDGVVETRVEQKITIQSDGDPIDHDKALAEAIQEATAMNPDMTVEKIEIQQQTQ</sequence>
<evidence type="ECO:0000256" key="1">
    <source>
        <dbReference type="ARBA" id="ARBA00004282"/>
    </source>
</evidence>
<feature type="compositionally biased region" description="Low complexity" evidence="4">
    <location>
        <begin position="711"/>
        <end position="720"/>
    </location>
</feature>
<name>W4VRQ9_9DIPT</name>
<dbReference type="InterPro" id="IPR029071">
    <property type="entry name" value="Ubiquitin-like_domsf"/>
</dbReference>
<proteinExistence type="evidence at transcript level"/>
<dbReference type="SUPFAM" id="SSF50729">
    <property type="entry name" value="PH domain-like"/>
    <property type="match status" value="1"/>
</dbReference>
<dbReference type="InterPro" id="IPR035963">
    <property type="entry name" value="FERM_2"/>
</dbReference>
<dbReference type="InterPro" id="IPR018980">
    <property type="entry name" value="FERM_PH-like_C"/>
</dbReference>
<dbReference type="CDD" id="cd13184">
    <property type="entry name" value="FERM_C_4_1_family"/>
    <property type="match status" value="1"/>
</dbReference>
<keyword evidence="3" id="KW-0965">Cell junction</keyword>
<dbReference type="InterPro" id="IPR019748">
    <property type="entry name" value="FERM_central"/>
</dbReference>
<feature type="compositionally biased region" description="Basic and acidic residues" evidence="4">
    <location>
        <begin position="435"/>
        <end position="459"/>
    </location>
</feature>
<dbReference type="GO" id="GO:0031032">
    <property type="term" value="P:actomyosin structure organization"/>
    <property type="evidence" value="ECO:0007669"/>
    <property type="project" value="TreeGrafter"/>
</dbReference>
<dbReference type="GO" id="GO:0005886">
    <property type="term" value="C:plasma membrane"/>
    <property type="evidence" value="ECO:0007669"/>
    <property type="project" value="TreeGrafter"/>
</dbReference>
<feature type="compositionally biased region" description="Low complexity" evidence="4">
    <location>
        <begin position="1517"/>
        <end position="1527"/>
    </location>
</feature>
<dbReference type="GO" id="GO:0070161">
    <property type="term" value="C:anchoring junction"/>
    <property type="evidence" value="ECO:0007669"/>
    <property type="project" value="UniProtKB-SubCell"/>
</dbReference>
<dbReference type="FunFam" id="2.30.29.30:FF:000001">
    <property type="entry name" value="Erythrocyte membrane protein band 4.1"/>
    <property type="match status" value="1"/>
</dbReference>
<feature type="compositionally biased region" description="Basic and acidic residues" evidence="4">
    <location>
        <begin position="587"/>
        <end position="601"/>
    </location>
</feature>
<feature type="compositionally biased region" description="Basic and acidic residues" evidence="4">
    <location>
        <begin position="415"/>
        <end position="424"/>
    </location>
</feature>
<evidence type="ECO:0000256" key="4">
    <source>
        <dbReference type="SAM" id="MobiDB-lite"/>
    </source>
</evidence>
<dbReference type="SMART" id="SM01196">
    <property type="entry name" value="FERM_C"/>
    <property type="match status" value="1"/>
</dbReference>
<dbReference type="PANTHER" id="PTHR23280:SF21">
    <property type="entry name" value="PROTEIN 4.1 HOMOLOG"/>
    <property type="match status" value="1"/>
</dbReference>
<dbReference type="GO" id="GO:0030182">
    <property type="term" value="P:neuron differentiation"/>
    <property type="evidence" value="ECO:0007669"/>
    <property type="project" value="UniProtKB-ARBA"/>
</dbReference>
<dbReference type="InterPro" id="IPR011993">
    <property type="entry name" value="PH-like_dom_sf"/>
</dbReference>
<dbReference type="Pfam" id="PF05902">
    <property type="entry name" value="4_1_CTD"/>
    <property type="match status" value="1"/>
</dbReference>
<dbReference type="SUPFAM" id="SSF54236">
    <property type="entry name" value="Ubiquitin-like"/>
    <property type="match status" value="1"/>
</dbReference>
<dbReference type="Pfam" id="PF08736">
    <property type="entry name" value="FA"/>
    <property type="match status" value="1"/>
</dbReference>
<dbReference type="EMBL" id="GANO01000465">
    <property type="protein sequence ID" value="JAB59406.1"/>
    <property type="molecule type" value="mRNA"/>
</dbReference>
<dbReference type="SMART" id="SM01195">
    <property type="entry name" value="FA"/>
    <property type="match status" value="1"/>
</dbReference>
<feature type="compositionally biased region" description="Polar residues" evidence="4">
    <location>
        <begin position="461"/>
        <end position="478"/>
    </location>
</feature>
<protein>
    <submittedName>
        <fullName evidence="6">Putative coracle</fullName>
    </submittedName>
</protein>
<feature type="compositionally biased region" description="Basic and acidic residues" evidence="4">
    <location>
        <begin position="375"/>
        <end position="390"/>
    </location>
</feature>
<organism evidence="6">
    <name type="scientific">Corethrella appendiculata</name>
    <dbReference type="NCBI Taxonomy" id="1370023"/>
    <lineage>
        <taxon>Eukaryota</taxon>
        <taxon>Metazoa</taxon>
        <taxon>Ecdysozoa</taxon>
        <taxon>Arthropoda</taxon>
        <taxon>Hexapoda</taxon>
        <taxon>Insecta</taxon>
        <taxon>Pterygota</taxon>
        <taxon>Neoptera</taxon>
        <taxon>Endopterygota</taxon>
        <taxon>Diptera</taxon>
        <taxon>Nematocera</taxon>
        <taxon>Culicoidea</taxon>
        <taxon>Chaoboridae</taxon>
        <taxon>Corethrella</taxon>
    </lineage>
</organism>
<dbReference type="Pfam" id="PF09380">
    <property type="entry name" value="FERM_C"/>
    <property type="match status" value="1"/>
</dbReference>
<dbReference type="GO" id="GO:0009887">
    <property type="term" value="P:animal organ morphogenesis"/>
    <property type="evidence" value="ECO:0007669"/>
    <property type="project" value="UniProtKB-ARBA"/>
</dbReference>
<evidence type="ECO:0000313" key="6">
    <source>
        <dbReference type="EMBL" id="JAB59406.1"/>
    </source>
</evidence>
<dbReference type="PROSITE" id="PS00661">
    <property type="entry name" value="FERM_2"/>
    <property type="match status" value="1"/>
</dbReference>
<evidence type="ECO:0000256" key="2">
    <source>
        <dbReference type="ARBA" id="ARBA00022553"/>
    </source>
</evidence>